<evidence type="ECO:0000256" key="3">
    <source>
        <dbReference type="ARBA" id="ARBA00022692"/>
    </source>
</evidence>
<feature type="transmembrane region" description="Helical" evidence="6">
    <location>
        <begin position="161"/>
        <end position="180"/>
    </location>
</feature>
<comment type="subcellular location">
    <subcellularLocation>
        <location evidence="1">Membrane</location>
        <topology evidence="1">Multi-pass membrane protein</topology>
    </subcellularLocation>
</comment>
<reference evidence="8 9" key="1">
    <citation type="submission" date="2022-11" db="EMBL/GenBank/DDBJ databases">
        <title>Minimal conservation of predation-associated metabolite biosynthetic gene clusters underscores biosynthetic potential of Myxococcota including descriptions for ten novel species: Archangium lansinium sp. nov., Myxococcus landrumus sp. nov., Nannocystis bai.</title>
        <authorList>
            <person name="Ahearne A."/>
            <person name="Stevens C."/>
            <person name="Dowd S."/>
        </authorList>
    </citation>
    <scope>NUCLEOTIDE SEQUENCE [LARGE SCALE GENOMIC DNA]</scope>
    <source>
        <strain evidence="8 9">NCWAL01</strain>
    </source>
</reference>
<evidence type="ECO:0000256" key="4">
    <source>
        <dbReference type="ARBA" id="ARBA00022989"/>
    </source>
</evidence>
<feature type="transmembrane region" description="Helical" evidence="6">
    <location>
        <begin position="275"/>
        <end position="293"/>
    </location>
</feature>
<evidence type="ECO:0000313" key="9">
    <source>
        <dbReference type="Proteomes" id="UP001221838"/>
    </source>
</evidence>
<dbReference type="PANTHER" id="PTHR32322:SF2">
    <property type="entry name" value="EAMA DOMAIN-CONTAINING PROTEIN"/>
    <property type="match status" value="1"/>
</dbReference>
<comment type="similarity">
    <text evidence="2">Belongs to the EamA transporter family.</text>
</comment>
<dbReference type="Proteomes" id="UP001221838">
    <property type="component" value="Unassembled WGS sequence"/>
</dbReference>
<dbReference type="Pfam" id="PF00892">
    <property type="entry name" value="EamA"/>
    <property type="match status" value="2"/>
</dbReference>
<dbReference type="EMBL" id="JAQNDM010000002">
    <property type="protein sequence ID" value="MDC0707545.1"/>
    <property type="molecule type" value="Genomic_DNA"/>
</dbReference>
<protein>
    <submittedName>
        <fullName evidence="8">DMT family transporter</fullName>
    </submittedName>
</protein>
<dbReference type="SUPFAM" id="SSF103481">
    <property type="entry name" value="Multidrug resistance efflux transporter EmrE"/>
    <property type="match status" value="2"/>
</dbReference>
<evidence type="ECO:0000256" key="1">
    <source>
        <dbReference type="ARBA" id="ARBA00004141"/>
    </source>
</evidence>
<feature type="transmembrane region" description="Helical" evidence="6">
    <location>
        <begin position="81"/>
        <end position="100"/>
    </location>
</feature>
<feature type="transmembrane region" description="Helical" evidence="6">
    <location>
        <begin position="252"/>
        <end position="269"/>
    </location>
</feature>
<keyword evidence="4 6" id="KW-1133">Transmembrane helix</keyword>
<dbReference type="InterPro" id="IPR000620">
    <property type="entry name" value="EamA_dom"/>
</dbReference>
<feature type="domain" description="EamA" evidence="7">
    <location>
        <begin position="26"/>
        <end position="149"/>
    </location>
</feature>
<evidence type="ECO:0000256" key="5">
    <source>
        <dbReference type="ARBA" id="ARBA00023136"/>
    </source>
</evidence>
<evidence type="ECO:0000313" key="8">
    <source>
        <dbReference type="EMBL" id="MDC0707545.1"/>
    </source>
</evidence>
<dbReference type="PANTHER" id="PTHR32322">
    <property type="entry name" value="INNER MEMBRANE TRANSPORTER"/>
    <property type="match status" value="1"/>
</dbReference>
<keyword evidence="5 6" id="KW-0472">Membrane</keyword>
<name>A0ABT5D1K1_9BACT</name>
<evidence type="ECO:0000259" key="7">
    <source>
        <dbReference type="Pfam" id="PF00892"/>
    </source>
</evidence>
<dbReference type="Gene3D" id="1.10.3730.20">
    <property type="match status" value="1"/>
</dbReference>
<keyword evidence="9" id="KW-1185">Reference proteome</keyword>
<feature type="transmembrane region" description="Helical" evidence="6">
    <location>
        <begin position="136"/>
        <end position="155"/>
    </location>
</feature>
<dbReference type="InterPro" id="IPR037185">
    <property type="entry name" value="EmrE-like"/>
</dbReference>
<sequence>MNPPALARPVSSPLSGAWLTPLELGLLGAIWGASFLFMRIAAKDFGALPLVEIRLALGALVLLPFLWKARKAFTPKLWPKLALIGAINSALPFALFAWAAQRAPAGIAAITNSMAVLFTALVAFIFYGERIGARRVVALAVGFGGVVVLASAKVAGANIGGAVAAGTAAAFLYGIGVNMLKRHLAGVPAGAVASATLSCAALLTLPFAVAVWPSQPIPTESWLAATALGVLCSGVAYALYYRLIQRIGAARAVTVTYLVPLFGVTWAWVLLDEPLTLTLVSAGALILGSVALSQQRPA</sequence>
<dbReference type="RefSeq" id="WP_272134777.1">
    <property type="nucleotide sequence ID" value="NZ_JAQNDM010000002.1"/>
</dbReference>
<feature type="transmembrane region" description="Helical" evidence="6">
    <location>
        <begin position="21"/>
        <end position="41"/>
    </location>
</feature>
<keyword evidence="3 6" id="KW-0812">Transmembrane</keyword>
<gene>
    <name evidence="8" type="ORF">POL68_03600</name>
</gene>
<evidence type="ECO:0000256" key="2">
    <source>
        <dbReference type="ARBA" id="ARBA00007362"/>
    </source>
</evidence>
<feature type="domain" description="EamA" evidence="7">
    <location>
        <begin position="165"/>
        <end position="292"/>
    </location>
</feature>
<feature type="transmembrane region" description="Helical" evidence="6">
    <location>
        <begin position="187"/>
        <end position="209"/>
    </location>
</feature>
<proteinExistence type="inferred from homology"/>
<comment type="caution">
    <text evidence="8">The sequence shown here is derived from an EMBL/GenBank/DDBJ whole genome shotgun (WGS) entry which is preliminary data.</text>
</comment>
<accession>A0ABT5D1K1</accession>
<feature type="transmembrane region" description="Helical" evidence="6">
    <location>
        <begin position="221"/>
        <end position="240"/>
    </location>
</feature>
<organism evidence="8 9">
    <name type="scientific">Stigmatella ashevillensis</name>
    <dbReference type="NCBI Taxonomy" id="2995309"/>
    <lineage>
        <taxon>Bacteria</taxon>
        <taxon>Pseudomonadati</taxon>
        <taxon>Myxococcota</taxon>
        <taxon>Myxococcia</taxon>
        <taxon>Myxococcales</taxon>
        <taxon>Cystobacterineae</taxon>
        <taxon>Archangiaceae</taxon>
        <taxon>Stigmatella</taxon>
    </lineage>
</organism>
<feature type="transmembrane region" description="Helical" evidence="6">
    <location>
        <begin position="106"/>
        <end position="127"/>
    </location>
</feature>
<evidence type="ECO:0000256" key="6">
    <source>
        <dbReference type="SAM" id="Phobius"/>
    </source>
</evidence>
<dbReference type="InterPro" id="IPR050638">
    <property type="entry name" value="AA-Vitamin_Transporters"/>
</dbReference>